<protein>
    <submittedName>
        <fullName evidence="1">Uncharacterized protein</fullName>
    </submittedName>
</protein>
<dbReference type="VEuPathDB" id="FungiDB:CIMG_07014"/>
<evidence type="ECO:0000313" key="2">
    <source>
        <dbReference type="Proteomes" id="UP000001261"/>
    </source>
</evidence>
<dbReference type="EMBL" id="GG704912">
    <property type="protein sequence ID" value="EAS31535.2"/>
    <property type="molecule type" value="Genomic_DNA"/>
</dbReference>
<sequence>MGGMYQSILSQATRPIASKEKENRSDGVITICRTQKRNPKDLARAKLWGNKTGYMSSKSLGKVREAISDLRLFQVFKVVSHLTYHAVMAAASKLKVVAAREAQGSVRKPTLARDATHPETEITFALCCKQQTSDHPDGF</sequence>
<dbReference type="InParanoid" id="A0A0E1RW73"/>
<dbReference type="AlphaFoldDB" id="A0A0E1RW73"/>
<dbReference type="Proteomes" id="UP000001261">
    <property type="component" value="Unassembled WGS sequence"/>
</dbReference>
<reference evidence="2" key="1">
    <citation type="journal article" date="2009" name="Genome Res.">
        <title>Comparative genomic analyses of the human fungal pathogens Coccidioides and their relatives.</title>
        <authorList>
            <person name="Sharpton T.J."/>
            <person name="Stajich J.E."/>
            <person name="Rounsley S.D."/>
            <person name="Gardner M.J."/>
            <person name="Wortman J.R."/>
            <person name="Jordar V.S."/>
            <person name="Maiti R."/>
            <person name="Kodira C.D."/>
            <person name="Neafsey D.E."/>
            <person name="Zeng Q."/>
            <person name="Hung C.-Y."/>
            <person name="McMahan C."/>
            <person name="Muszewska A."/>
            <person name="Grynberg M."/>
            <person name="Mandel M.A."/>
            <person name="Kellner E.M."/>
            <person name="Barker B.M."/>
            <person name="Galgiani J.N."/>
            <person name="Orbach M.J."/>
            <person name="Kirkland T.N."/>
            <person name="Cole G.T."/>
            <person name="Henn M.R."/>
            <person name="Birren B.W."/>
            <person name="Taylor J.W."/>
        </authorList>
    </citation>
    <scope>NUCLEOTIDE SEQUENCE [LARGE SCALE GENOMIC DNA]</scope>
    <source>
        <strain evidence="2">RS</strain>
    </source>
</reference>
<proteinExistence type="predicted"/>
<gene>
    <name evidence="1" type="ORF">CIMG_07014</name>
</gene>
<name>A0A0E1RW73_COCIM</name>
<dbReference type="KEGG" id="cim:CIMG_07014"/>
<dbReference type="RefSeq" id="XP_001243118.2">
    <property type="nucleotide sequence ID" value="XM_001243117.2"/>
</dbReference>
<accession>A0A0E1RW73</accession>
<dbReference type="GeneID" id="4561307"/>
<reference evidence="2" key="2">
    <citation type="journal article" date="2010" name="Genome Res.">
        <title>Population genomic sequencing of Coccidioides fungi reveals recent hybridization and transposon control.</title>
        <authorList>
            <person name="Neafsey D.E."/>
            <person name="Barker B.M."/>
            <person name="Sharpton T.J."/>
            <person name="Stajich J.E."/>
            <person name="Park D.J."/>
            <person name="Whiston E."/>
            <person name="Hung C.-Y."/>
            <person name="McMahan C."/>
            <person name="White J."/>
            <person name="Sykes S."/>
            <person name="Heiman D."/>
            <person name="Young S."/>
            <person name="Zeng Q."/>
            <person name="Abouelleil A."/>
            <person name="Aftuck L."/>
            <person name="Bessette D."/>
            <person name="Brown A."/>
            <person name="FitzGerald M."/>
            <person name="Lui A."/>
            <person name="Macdonald J.P."/>
            <person name="Priest M."/>
            <person name="Orbach M.J."/>
            <person name="Galgiani J.N."/>
            <person name="Kirkland T.N."/>
            <person name="Cole G.T."/>
            <person name="Birren B.W."/>
            <person name="Henn M.R."/>
            <person name="Taylor J.W."/>
            <person name="Rounsley S.D."/>
        </authorList>
    </citation>
    <scope>GENOME REANNOTATION</scope>
    <source>
        <strain evidence="2">RS</strain>
    </source>
</reference>
<keyword evidence="2" id="KW-1185">Reference proteome</keyword>
<organism evidence="1 2">
    <name type="scientific">Coccidioides immitis (strain RS)</name>
    <name type="common">Valley fever fungus</name>
    <dbReference type="NCBI Taxonomy" id="246410"/>
    <lineage>
        <taxon>Eukaryota</taxon>
        <taxon>Fungi</taxon>
        <taxon>Dikarya</taxon>
        <taxon>Ascomycota</taxon>
        <taxon>Pezizomycotina</taxon>
        <taxon>Eurotiomycetes</taxon>
        <taxon>Eurotiomycetidae</taxon>
        <taxon>Onygenales</taxon>
        <taxon>Onygenaceae</taxon>
        <taxon>Coccidioides</taxon>
    </lineage>
</organism>
<evidence type="ECO:0000313" key="1">
    <source>
        <dbReference type="EMBL" id="EAS31535.2"/>
    </source>
</evidence>